<feature type="compositionally biased region" description="Pro residues" evidence="2">
    <location>
        <begin position="818"/>
        <end position="837"/>
    </location>
</feature>
<feature type="compositionally biased region" description="Polar residues" evidence="2">
    <location>
        <begin position="1264"/>
        <end position="1273"/>
    </location>
</feature>
<dbReference type="GO" id="GO:0006369">
    <property type="term" value="P:termination of RNA polymerase II transcription"/>
    <property type="evidence" value="ECO:0007669"/>
    <property type="project" value="InterPro"/>
</dbReference>
<feature type="region of interest" description="Disordered" evidence="2">
    <location>
        <begin position="454"/>
        <end position="484"/>
    </location>
</feature>
<dbReference type="PROSITE" id="PS51391">
    <property type="entry name" value="CID"/>
    <property type="match status" value="1"/>
</dbReference>
<feature type="region of interest" description="Disordered" evidence="2">
    <location>
        <begin position="159"/>
        <end position="181"/>
    </location>
</feature>
<proteinExistence type="predicted"/>
<feature type="compositionally biased region" description="Low complexity" evidence="2">
    <location>
        <begin position="1231"/>
        <end position="1257"/>
    </location>
</feature>
<dbReference type="GO" id="GO:0005849">
    <property type="term" value="C:mRNA cleavage factor complex"/>
    <property type="evidence" value="ECO:0007669"/>
    <property type="project" value="TreeGrafter"/>
</dbReference>
<dbReference type="GO" id="GO:0031124">
    <property type="term" value="P:mRNA 3'-end processing"/>
    <property type="evidence" value="ECO:0007669"/>
    <property type="project" value="InterPro"/>
</dbReference>
<comment type="caution">
    <text evidence="4">The sequence shown here is derived from an EMBL/GenBank/DDBJ whole genome shotgun (WGS) entry which is preliminary data.</text>
</comment>
<accession>A0A8X6PTE2</accession>
<dbReference type="Pfam" id="PF04818">
    <property type="entry name" value="CID"/>
    <property type="match status" value="1"/>
</dbReference>
<dbReference type="CDD" id="cd16982">
    <property type="entry name" value="CID_Pcf11"/>
    <property type="match status" value="1"/>
</dbReference>
<dbReference type="PANTHER" id="PTHR15921:SF3">
    <property type="entry name" value="PRE-MRNA CLEAVAGE COMPLEX 2 PROTEIN PCF11"/>
    <property type="match status" value="1"/>
</dbReference>
<feature type="compositionally biased region" description="Basic and acidic residues" evidence="2">
    <location>
        <begin position="1206"/>
        <end position="1222"/>
    </location>
</feature>
<dbReference type="GO" id="GO:0003729">
    <property type="term" value="F:mRNA binding"/>
    <property type="evidence" value="ECO:0007669"/>
    <property type="project" value="InterPro"/>
</dbReference>
<feature type="region of interest" description="Disordered" evidence="2">
    <location>
        <begin position="1129"/>
        <end position="1337"/>
    </location>
</feature>
<dbReference type="Proteomes" id="UP000887013">
    <property type="component" value="Unassembled WGS sequence"/>
</dbReference>
<dbReference type="InterPro" id="IPR047415">
    <property type="entry name" value="Pcf11_CID"/>
</dbReference>
<feature type="compositionally biased region" description="Basic and acidic residues" evidence="2">
    <location>
        <begin position="1129"/>
        <end position="1165"/>
    </location>
</feature>
<feature type="compositionally biased region" description="Basic and acidic residues" evidence="2">
    <location>
        <begin position="1188"/>
        <end position="1197"/>
    </location>
</feature>
<dbReference type="Gene3D" id="1.25.40.90">
    <property type="match status" value="1"/>
</dbReference>
<evidence type="ECO:0000256" key="2">
    <source>
        <dbReference type="SAM" id="MobiDB-lite"/>
    </source>
</evidence>
<gene>
    <name evidence="4" type="primary">PCF11</name>
    <name evidence="4" type="ORF">NPIL_496231</name>
</gene>
<evidence type="ECO:0000313" key="5">
    <source>
        <dbReference type="Proteomes" id="UP000887013"/>
    </source>
</evidence>
<evidence type="ECO:0000256" key="1">
    <source>
        <dbReference type="SAM" id="Coils"/>
    </source>
</evidence>
<feature type="coiled-coil region" evidence="1">
    <location>
        <begin position="187"/>
        <end position="227"/>
    </location>
</feature>
<feature type="compositionally biased region" description="Polar residues" evidence="2">
    <location>
        <begin position="161"/>
        <end position="170"/>
    </location>
</feature>
<organism evidence="4 5">
    <name type="scientific">Nephila pilipes</name>
    <name type="common">Giant wood spider</name>
    <name type="synonym">Nephila maculata</name>
    <dbReference type="NCBI Taxonomy" id="299642"/>
    <lineage>
        <taxon>Eukaryota</taxon>
        <taxon>Metazoa</taxon>
        <taxon>Ecdysozoa</taxon>
        <taxon>Arthropoda</taxon>
        <taxon>Chelicerata</taxon>
        <taxon>Arachnida</taxon>
        <taxon>Araneae</taxon>
        <taxon>Araneomorphae</taxon>
        <taxon>Entelegynae</taxon>
        <taxon>Araneoidea</taxon>
        <taxon>Nephilidae</taxon>
        <taxon>Nephila</taxon>
    </lineage>
</organism>
<keyword evidence="1" id="KW-0175">Coiled coil</keyword>
<keyword evidence="5" id="KW-1185">Reference proteome</keyword>
<dbReference type="InterPro" id="IPR008942">
    <property type="entry name" value="ENTH_VHS"/>
</dbReference>
<evidence type="ECO:0000259" key="3">
    <source>
        <dbReference type="PROSITE" id="PS51391"/>
    </source>
</evidence>
<evidence type="ECO:0000313" key="4">
    <source>
        <dbReference type="EMBL" id="GFT84471.1"/>
    </source>
</evidence>
<dbReference type="GO" id="GO:0005737">
    <property type="term" value="C:cytoplasm"/>
    <property type="evidence" value="ECO:0007669"/>
    <property type="project" value="TreeGrafter"/>
</dbReference>
<dbReference type="GO" id="GO:0000993">
    <property type="term" value="F:RNA polymerase II complex binding"/>
    <property type="evidence" value="ECO:0007669"/>
    <property type="project" value="InterPro"/>
</dbReference>
<dbReference type="OrthoDB" id="6432996at2759"/>
<feature type="compositionally biased region" description="Polar residues" evidence="2">
    <location>
        <begin position="1286"/>
        <end position="1299"/>
    </location>
</feature>
<protein>
    <submittedName>
        <fullName evidence="4">Pre-mRNA cleavage complex 2 protein Pcf11</fullName>
    </submittedName>
</protein>
<dbReference type="SUPFAM" id="SSF48464">
    <property type="entry name" value="ENTH/VHS domain"/>
    <property type="match status" value="1"/>
</dbReference>
<sequence length="1337" mass="151339">MAEAVAEEYRSSLCDLNFNSKPHINMLTMLAEENNQFAPLIVDTIVSHIKTVQADLKLPSLYLVDSIMKNIGGQYITIFSKHMVSLFTSVFAKVDEPTRSALYKLRQTWNEILSKNVLYDVDCHVKGIDPAWPITAEPTVNMSATPAKIPIHVNPKFIGGNATQASNPPRNQGKPPVKKNETAVKDNKEYLEIRKKQQQMLKLIEEKKTYLKALEQKKLEMAAQQKKKAAAAGTLIESLQNVEKKALNHRDPRLKKNALIVQPSSESAKNPHPLQSVVIVPKVPADFNENQVENEVSKSVQKIIKTEPQCGSVSNEALHSSDKVCQDFKNSVKNEYSDRFSKENNKEKHISNKSKNIKFQNKKHPLSHDKNSEIPAKMLCKDAAKIGKRPLAHASGLHLQTDGPAIKKGKYGVAKIEKELDSKEMSRKVLPDNQRVKGGPFFEREDKDYRHHLRNTNIPKPKSWPQQGRRCHPRSSQNRFYSRDGKADNMHMNEQKNVFIRDPENRIQIDHSDKMQKVEANLVTVKTDISESTFNSKPVSSRDRLPLQQTKTFMLDGKNRKLYFVNDRCFTIMDNNEPRELIFSGVPRNVYVEGLPKPLILGFDGQSLEFETEGKRNSIRFGAPSREVYVNNYPYEVFFGGQPFTATLEDKKEHRIRIDGPPPQVIVSEQPAYDLYEMYNQDKRISPILDSKGPDMLQDVDMRPKSSHLMKPSVIPESTKDIDWRHVALAERAKIPWNMQNDVPSRSYSSQPGVSGASLWDPVIHCENSILERNSDAPWPHPSYREVVKGREKSSFDQPLPLNHKTPTSTWELQPSSSLPPPPAIPPSLSLPPPPSLPSLSSLPAPPMPNMHQLPNMNVPPPSWNPLPPPPMFTGSVPDTLKPTTLSTTIATNVTNIPPEAMSEPSTSIPSLPINVETIYEKLVAAGIIAKKTEEPSNATSENGKKAEIPLVETKDITPEEEETPEPEISLTAKSLRQYLPNIISALYKGSQCATCGMRFKEVQSEQYSRHLDWHFRMNRREKDGAKKAYSRRLFYEFKDWIQFKEIEEAEERTPSYFELQADGEMSKNEEKEKVQSVPASECETEKCSVCGEQFQLFWVEEEEEWHLKHAVRHDGEAYHPMCYEDFKKAKEQPKKKDEESSDSAKEEEKSSPEETTDVKVKEEKLSEDEKEPDVKVKEEKLSEDEKEPNVKIKEEKLSEEETDEKPEITPKENDSPRKEPNSESEIPMDISESVVEISQESSENKPATAETEPAAEIIKEVDSVNQEASTLSAEIEETAKGESVEQAQPEKSSAMSSDTESENLEDEFRPPTPDPRFSVQPPVSKGTELSALCTIM</sequence>
<feature type="domain" description="CID" evidence="3">
    <location>
        <begin position="1"/>
        <end position="129"/>
    </location>
</feature>
<feature type="compositionally biased region" description="Polar residues" evidence="2">
    <location>
        <begin position="805"/>
        <end position="814"/>
    </location>
</feature>
<feature type="region of interest" description="Disordered" evidence="2">
    <location>
        <begin position="790"/>
        <end position="855"/>
    </location>
</feature>
<dbReference type="InterPro" id="IPR045154">
    <property type="entry name" value="PCF11-like"/>
</dbReference>
<name>A0A8X6PTE2_NEPPI</name>
<dbReference type="InterPro" id="IPR006569">
    <property type="entry name" value="CID_dom"/>
</dbReference>
<dbReference type="EMBL" id="BMAW01119405">
    <property type="protein sequence ID" value="GFT84471.1"/>
    <property type="molecule type" value="Genomic_DNA"/>
</dbReference>
<dbReference type="PANTHER" id="PTHR15921">
    <property type="entry name" value="PRE-MRNA CLEAVAGE COMPLEX II"/>
    <property type="match status" value="1"/>
</dbReference>
<dbReference type="SMART" id="SM00582">
    <property type="entry name" value="RPR"/>
    <property type="match status" value="1"/>
</dbReference>
<reference evidence="4" key="1">
    <citation type="submission" date="2020-08" db="EMBL/GenBank/DDBJ databases">
        <title>Multicomponent nature underlies the extraordinary mechanical properties of spider dragline silk.</title>
        <authorList>
            <person name="Kono N."/>
            <person name="Nakamura H."/>
            <person name="Mori M."/>
            <person name="Yoshida Y."/>
            <person name="Ohtoshi R."/>
            <person name="Malay A.D."/>
            <person name="Moran D.A.P."/>
            <person name="Tomita M."/>
            <person name="Numata K."/>
            <person name="Arakawa K."/>
        </authorList>
    </citation>
    <scope>NUCLEOTIDE SEQUENCE</scope>
</reference>